<accession>A0ABV0U9Z0</accession>
<sequence length="116" mass="12870">MLFSVTVCGVHTKGEKGKLLFLVPQCSVPSLPSRTFLFFLPQTPDFCCIPCSTDNKTSSVMDEEENRQLSFGLWFSVRLSSEKAGLAPVPNVSPLTALLRSNIRKEVTVMYIAIQK</sequence>
<evidence type="ECO:0000313" key="1">
    <source>
        <dbReference type="EMBL" id="MEQ2241355.1"/>
    </source>
</evidence>
<protein>
    <submittedName>
        <fullName evidence="1">Uncharacterized protein</fullName>
    </submittedName>
</protein>
<keyword evidence="2" id="KW-1185">Reference proteome</keyword>
<dbReference type="EMBL" id="JAHRIQ010060827">
    <property type="protein sequence ID" value="MEQ2241355.1"/>
    <property type="molecule type" value="Genomic_DNA"/>
</dbReference>
<evidence type="ECO:0000313" key="2">
    <source>
        <dbReference type="Proteomes" id="UP001482620"/>
    </source>
</evidence>
<organism evidence="1 2">
    <name type="scientific">Ilyodon furcidens</name>
    <name type="common">goldbreast splitfin</name>
    <dbReference type="NCBI Taxonomy" id="33524"/>
    <lineage>
        <taxon>Eukaryota</taxon>
        <taxon>Metazoa</taxon>
        <taxon>Chordata</taxon>
        <taxon>Craniata</taxon>
        <taxon>Vertebrata</taxon>
        <taxon>Euteleostomi</taxon>
        <taxon>Actinopterygii</taxon>
        <taxon>Neopterygii</taxon>
        <taxon>Teleostei</taxon>
        <taxon>Neoteleostei</taxon>
        <taxon>Acanthomorphata</taxon>
        <taxon>Ovalentaria</taxon>
        <taxon>Atherinomorphae</taxon>
        <taxon>Cyprinodontiformes</taxon>
        <taxon>Goodeidae</taxon>
        <taxon>Ilyodon</taxon>
    </lineage>
</organism>
<name>A0ABV0U9Z0_9TELE</name>
<reference evidence="1 2" key="1">
    <citation type="submission" date="2021-06" db="EMBL/GenBank/DDBJ databases">
        <authorList>
            <person name="Palmer J.M."/>
        </authorList>
    </citation>
    <scope>NUCLEOTIDE SEQUENCE [LARGE SCALE GENOMIC DNA]</scope>
    <source>
        <strain evidence="2">if_2019</strain>
        <tissue evidence="1">Muscle</tissue>
    </source>
</reference>
<proteinExistence type="predicted"/>
<gene>
    <name evidence="1" type="ORF">ILYODFUR_024464</name>
</gene>
<dbReference type="Proteomes" id="UP001482620">
    <property type="component" value="Unassembled WGS sequence"/>
</dbReference>
<comment type="caution">
    <text evidence="1">The sequence shown here is derived from an EMBL/GenBank/DDBJ whole genome shotgun (WGS) entry which is preliminary data.</text>
</comment>